<comment type="caution">
    <text evidence="2">The sequence shown here is derived from an EMBL/GenBank/DDBJ whole genome shotgun (WGS) entry which is preliminary data.</text>
</comment>
<proteinExistence type="predicted"/>
<reference evidence="2 3" key="1">
    <citation type="submission" date="2019-09" db="EMBL/GenBank/DDBJ databases">
        <title>Genome Sequences of Streptomyces kaniharaensis ATCC 21070.</title>
        <authorList>
            <person name="Zhu W."/>
            <person name="De Crecy-Lagard V."/>
            <person name="Richards N.G."/>
        </authorList>
    </citation>
    <scope>NUCLEOTIDE SEQUENCE [LARGE SCALE GENOMIC DNA]</scope>
    <source>
        <strain evidence="2 3">SF-557</strain>
    </source>
</reference>
<keyword evidence="1" id="KW-0812">Transmembrane</keyword>
<dbReference type="EMBL" id="WBOF01000001">
    <property type="protein sequence ID" value="MQS15836.1"/>
    <property type="molecule type" value="Genomic_DNA"/>
</dbReference>
<gene>
    <name evidence="2" type="ORF">F7Q99_27100</name>
</gene>
<protein>
    <submittedName>
        <fullName evidence="2">Uncharacterized protein</fullName>
    </submittedName>
</protein>
<name>A0A6N7KW21_9ACTN</name>
<evidence type="ECO:0000313" key="3">
    <source>
        <dbReference type="Proteomes" id="UP000450000"/>
    </source>
</evidence>
<sequence length="67" mass="6780">MPRVVLACRAALGYAGATALVVEQQAAHLSGAVGAAAALPVLAGLYWYGQGWDDATLHAATSPTMEP</sequence>
<dbReference type="Proteomes" id="UP000450000">
    <property type="component" value="Unassembled WGS sequence"/>
</dbReference>
<accession>A0A6N7KW21</accession>
<evidence type="ECO:0000256" key="1">
    <source>
        <dbReference type="SAM" id="Phobius"/>
    </source>
</evidence>
<organism evidence="2 3">
    <name type="scientific">Streptomyces kaniharaensis</name>
    <dbReference type="NCBI Taxonomy" id="212423"/>
    <lineage>
        <taxon>Bacteria</taxon>
        <taxon>Bacillati</taxon>
        <taxon>Actinomycetota</taxon>
        <taxon>Actinomycetes</taxon>
        <taxon>Kitasatosporales</taxon>
        <taxon>Streptomycetaceae</taxon>
        <taxon>Streptomyces</taxon>
    </lineage>
</organism>
<dbReference type="AlphaFoldDB" id="A0A6N7KW21"/>
<feature type="transmembrane region" description="Helical" evidence="1">
    <location>
        <begin position="27"/>
        <end position="48"/>
    </location>
</feature>
<keyword evidence="1" id="KW-1133">Transmembrane helix</keyword>
<keyword evidence="1" id="KW-0472">Membrane</keyword>
<keyword evidence="3" id="KW-1185">Reference proteome</keyword>
<evidence type="ECO:0000313" key="2">
    <source>
        <dbReference type="EMBL" id="MQS15836.1"/>
    </source>
</evidence>